<dbReference type="InterPro" id="IPR000049">
    <property type="entry name" value="ET-Flavoprotein_bsu_CS"/>
</dbReference>
<evidence type="ECO:0000256" key="3">
    <source>
        <dbReference type="ARBA" id="ARBA00049933"/>
    </source>
</evidence>
<keyword evidence="5" id="KW-0560">Oxidoreductase</keyword>
<dbReference type="AlphaFoldDB" id="A0A4Y7RCF4"/>
<comment type="caution">
    <text evidence="5">The sequence shown here is derived from an EMBL/GenBank/DDBJ whole genome shotgun (WGS) entry which is preliminary data.</text>
</comment>
<dbReference type="PIRSF" id="PIRSF000090">
    <property type="entry name" value="Beta-ETF"/>
    <property type="match status" value="1"/>
</dbReference>
<comment type="similarity">
    <text evidence="1">Belongs to the ETF beta-subunit/FixA family.</text>
</comment>
<evidence type="ECO:0000313" key="6">
    <source>
        <dbReference type="Proteomes" id="UP000297597"/>
    </source>
</evidence>
<evidence type="ECO:0000313" key="5">
    <source>
        <dbReference type="EMBL" id="TEB06411.1"/>
    </source>
</evidence>
<dbReference type="Gene3D" id="3.40.50.620">
    <property type="entry name" value="HUPs"/>
    <property type="match status" value="1"/>
</dbReference>
<dbReference type="PROSITE" id="PS01065">
    <property type="entry name" value="ETF_BETA"/>
    <property type="match status" value="1"/>
</dbReference>
<dbReference type="Pfam" id="PF01012">
    <property type="entry name" value="ETF"/>
    <property type="match status" value="1"/>
</dbReference>
<evidence type="ECO:0000256" key="2">
    <source>
        <dbReference type="ARBA" id="ARBA00042002"/>
    </source>
</evidence>
<reference evidence="5 6" key="1">
    <citation type="journal article" date="2018" name="Environ. Microbiol.">
        <title>Novel energy conservation strategies and behaviour of Pelotomaculum schinkii driving syntrophic propionate catabolism.</title>
        <authorList>
            <person name="Hidalgo-Ahumada C.A.P."/>
            <person name="Nobu M.K."/>
            <person name="Narihiro T."/>
            <person name="Tamaki H."/>
            <person name="Liu W.T."/>
            <person name="Kamagata Y."/>
            <person name="Stams A.J.M."/>
            <person name="Imachi H."/>
            <person name="Sousa D.Z."/>
        </authorList>
    </citation>
    <scope>NUCLEOTIDE SEQUENCE [LARGE SCALE GENOMIC DNA]</scope>
    <source>
        <strain evidence="5 6">MGP</strain>
    </source>
</reference>
<dbReference type="GO" id="GO:0009055">
    <property type="term" value="F:electron transfer activity"/>
    <property type="evidence" value="ECO:0007669"/>
    <property type="project" value="InterPro"/>
</dbReference>
<gene>
    <name evidence="5" type="primary">carD_6</name>
    <name evidence="5" type="ORF">Pmgp_03753</name>
</gene>
<dbReference type="OrthoDB" id="9804960at2"/>
<evidence type="ECO:0000256" key="1">
    <source>
        <dbReference type="ARBA" id="ARBA00007557"/>
    </source>
</evidence>
<dbReference type="InterPro" id="IPR014730">
    <property type="entry name" value="ETF_a/b_N"/>
</dbReference>
<dbReference type="Proteomes" id="UP000297597">
    <property type="component" value="Unassembled WGS sequence"/>
</dbReference>
<accession>A0A4Y7RCF4</accession>
<protein>
    <recommendedName>
        <fullName evidence="2">Electron transfer flavoprotein small subunit</fullName>
    </recommendedName>
</protein>
<dbReference type="SMART" id="SM00893">
    <property type="entry name" value="ETF"/>
    <property type="match status" value="1"/>
</dbReference>
<dbReference type="InterPro" id="IPR012255">
    <property type="entry name" value="ETF_b"/>
</dbReference>
<dbReference type="PANTHER" id="PTHR21294">
    <property type="entry name" value="ELECTRON TRANSFER FLAVOPROTEIN BETA-SUBUNIT"/>
    <property type="match status" value="1"/>
</dbReference>
<feature type="domain" description="Electron transfer flavoprotein alpha/beta-subunit N-terminal" evidence="4">
    <location>
        <begin position="23"/>
        <end position="215"/>
    </location>
</feature>
<dbReference type="EMBL" id="QFFZ01000099">
    <property type="protein sequence ID" value="TEB06411.1"/>
    <property type="molecule type" value="Genomic_DNA"/>
</dbReference>
<dbReference type="InterPro" id="IPR014729">
    <property type="entry name" value="Rossmann-like_a/b/a_fold"/>
</dbReference>
<dbReference type="RefSeq" id="WP_134216168.1">
    <property type="nucleotide sequence ID" value="NZ_QFFZ01000099.1"/>
</dbReference>
<dbReference type="SUPFAM" id="SSF52402">
    <property type="entry name" value="Adenine nucleotide alpha hydrolases-like"/>
    <property type="match status" value="1"/>
</dbReference>
<name>A0A4Y7RCF4_9FIRM</name>
<dbReference type="InterPro" id="IPR033948">
    <property type="entry name" value="ETF_beta_N"/>
</dbReference>
<dbReference type="PANTHER" id="PTHR21294:SF17">
    <property type="entry name" value="PROTEIN FIXA"/>
    <property type="match status" value="1"/>
</dbReference>
<evidence type="ECO:0000259" key="4">
    <source>
        <dbReference type="SMART" id="SM00893"/>
    </source>
</evidence>
<comment type="cofactor">
    <cofactor evidence="3">
        <name>AMP</name>
        <dbReference type="ChEBI" id="CHEBI:456215"/>
    </cofactor>
</comment>
<keyword evidence="6" id="KW-1185">Reference proteome</keyword>
<sequence>MPRIIACFKWVMDEADIKADPKSRQLVLDRVGYKISDYDRNAIEEAVQLQEKHGGSVVGITVATPGAKPCLKDALSRGPEKACFVNDPAFENLDPSQTAAILAAAIDGKIEYDLIICGEGSSDLYAQQVGPALAEKLGIPCATYVNKLTYVEGENKVIAQRKLDDGLETVSVKLPALITVLPDLNTPRIPSLKQVLGAAKKPVDNVSLANLQQTFEPCLKTTGILAATMERRRLKFTADPEDIRKVVDSLIKEGVIA</sequence>
<organism evidence="5 6">
    <name type="scientific">Pelotomaculum propionicicum</name>
    <dbReference type="NCBI Taxonomy" id="258475"/>
    <lineage>
        <taxon>Bacteria</taxon>
        <taxon>Bacillati</taxon>
        <taxon>Bacillota</taxon>
        <taxon>Clostridia</taxon>
        <taxon>Eubacteriales</taxon>
        <taxon>Desulfotomaculaceae</taxon>
        <taxon>Pelotomaculum</taxon>
    </lineage>
</organism>
<dbReference type="GO" id="GO:0016491">
    <property type="term" value="F:oxidoreductase activity"/>
    <property type="evidence" value="ECO:0007669"/>
    <property type="project" value="UniProtKB-KW"/>
</dbReference>
<dbReference type="CDD" id="cd01714">
    <property type="entry name" value="ETF_beta"/>
    <property type="match status" value="1"/>
</dbReference>
<proteinExistence type="inferred from homology"/>